<accession>A0A0U3D2Z9</accession>
<comment type="function">
    <text evidence="1">Required for the efficient initiation of filament assembly.</text>
</comment>
<dbReference type="EMBL" id="CP013729">
    <property type="protein sequence ID" value="ALV07974.1"/>
    <property type="molecule type" value="Genomic_DNA"/>
</dbReference>
<comment type="similarity">
    <text evidence="2">Belongs to the FlgN family.</text>
</comment>
<dbReference type="GO" id="GO:0044780">
    <property type="term" value="P:bacterial-type flagellum assembly"/>
    <property type="evidence" value="ECO:0007669"/>
    <property type="project" value="InterPro"/>
</dbReference>
<dbReference type="Pfam" id="PF05130">
    <property type="entry name" value="FlgN"/>
    <property type="match status" value="1"/>
</dbReference>
<evidence type="ECO:0000256" key="1">
    <source>
        <dbReference type="ARBA" id="ARBA00002397"/>
    </source>
</evidence>
<dbReference type="InterPro" id="IPR036679">
    <property type="entry name" value="FlgN-like_sf"/>
</dbReference>
<keyword evidence="4" id="KW-0969">Cilium</keyword>
<dbReference type="SUPFAM" id="SSF140566">
    <property type="entry name" value="FlgN-like"/>
    <property type="match status" value="1"/>
</dbReference>
<proteinExistence type="inferred from homology"/>
<evidence type="ECO:0000256" key="2">
    <source>
        <dbReference type="ARBA" id="ARBA00007703"/>
    </source>
</evidence>
<keyword evidence="4" id="KW-0282">Flagellum</keyword>
<dbReference type="OrthoDB" id="8595824at2"/>
<gene>
    <name evidence="4" type="ORF">RD2015_3517</name>
</gene>
<protein>
    <submittedName>
        <fullName evidence="4">Flagellar protein LfgN</fullName>
    </submittedName>
</protein>
<evidence type="ECO:0000256" key="3">
    <source>
        <dbReference type="ARBA" id="ARBA00022795"/>
    </source>
</evidence>
<reference evidence="4 5" key="1">
    <citation type="submission" date="2015-12" db="EMBL/GenBank/DDBJ databases">
        <title>Complete genome of Roseateles depolymerans KCTC 42856.</title>
        <authorList>
            <person name="Kim K.M."/>
        </authorList>
    </citation>
    <scope>NUCLEOTIDE SEQUENCE [LARGE SCALE GENOMIC DNA]</scope>
    <source>
        <strain evidence="4 5">KCTC 42856</strain>
    </source>
</reference>
<evidence type="ECO:0000313" key="5">
    <source>
        <dbReference type="Proteomes" id="UP000060699"/>
    </source>
</evidence>
<dbReference type="STRING" id="76731.RD2015_3517"/>
<dbReference type="Gene3D" id="1.20.58.300">
    <property type="entry name" value="FlgN-like"/>
    <property type="match status" value="1"/>
</dbReference>
<dbReference type="AlphaFoldDB" id="A0A0U3D2Z9"/>
<dbReference type="RefSeq" id="WP_083525746.1">
    <property type="nucleotide sequence ID" value="NZ_CP013729.1"/>
</dbReference>
<dbReference type="Proteomes" id="UP000060699">
    <property type="component" value="Chromosome"/>
</dbReference>
<keyword evidence="3" id="KW-1005">Bacterial flagellum biogenesis</keyword>
<organism evidence="4 5">
    <name type="scientific">Roseateles depolymerans</name>
    <dbReference type="NCBI Taxonomy" id="76731"/>
    <lineage>
        <taxon>Bacteria</taxon>
        <taxon>Pseudomonadati</taxon>
        <taxon>Pseudomonadota</taxon>
        <taxon>Betaproteobacteria</taxon>
        <taxon>Burkholderiales</taxon>
        <taxon>Sphaerotilaceae</taxon>
        <taxon>Roseateles</taxon>
    </lineage>
</organism>
<sequence length="155" mass="17251">MSAVMSSMVRPGADSPAAVMLRQLTDGLRQDLAAYDDLRELLNQQFNAALKHDADQMSELSARILTQVATLDVQRARRRDLLVSLLGSAVEPSVRTLLQRLPASAAQPIAVLWRALEQALTACKTLNLRNCQLITEQQALMQQLMGREEHVYAQR</sequence>
<keyword evidence="4" id="KW-0966">Cell projection</keyword>
<dbReference type="KEGG" id="rdp:RD2015_3517"/>
<dbReference type="InterPro" id="IPR007809">
    <property type="entry name" value="FlgN-like"/>
</dbReference>
<evidence type="ECO:0000313" key="4">
    <source>
        <dbReference type="EMBL" id="ALV07974.1"/>
    </source>
</evidence>
<name>A0A0U3D2Z9_9BURK</name>
<keyword evidence="5" id="KW-1185">Reference proteome</keyword>